<feature type="non-terminal residue" evidence="1">
    <location>
        <position position="1"/>
    </location>
</feature>
<evidence type="ECO:0000313" key="1">
    <source>
        <dbReference type="EMBL" id="GAH21660.1"/>
    </source>
</evidence>
<organism evidence="1">
    <name type="scientific">marine sediment metagenome</name>
    <dbReference type="NCBI Taxonomy" id="412755"/>
    <lineage>
        <taxon>unclassified sequences</taxon>
        <taxon>metagenomes</taxon>
        <taxon>ecological metagenomes</taxon>
    </lineage>
</organism>
<gene>
    <name evidence="1" type="ORF">S01H4_67301</name>
</gene>
<reference evidence="1" key="1">
    <citation type="journal article" date="2014" name="Front. Microbiol.">
        <title>High frequency of phylogenetically diverse reductive dehalogenase-homologous genes in deep subseafloor sedimentary metagenomes.</title>
        <authorList>
            <person name="Kawai M."/>
            <person name="Futagami T."/>
            <person name="Toyoda A."/>
            <person name="Takaki Y."/>
            <person name="Nishi S."/>
            <person name="Hori S."/>
            <person name="Arai W."/>
            <person name="Tsubouchi T."/>
            <person name="Morono Y."/>
            <person name="Uchiyama I."/>
            <person name="Ito T."/>
            <person name="Fujiyama A."/>
            <person name="Inagaki F."/>
            <person name="Takami H."/>
        </authorList>
    </citation>
    <scope>NUCLEOTIDE SEQUENCE</scope>
    <source>
        <strain evidence="1">Expedition CK06-06</strain>
    </source>
</reference>
<protein>
    <submittedName>
        <fullName evidence="1">Uncharacterized protein</fullName>
    </submittedName>
</protein>
<dbReference type="EMBL" id="BART01042250">
    <property type="protein sequence ID" value="GAH21660.1"/>
    <property type="molecule type" value="Genomic_DNA"/>
</dbReference>
<name>X1EMT3_9ZZZZ</name>
<accession>X1EMT3</accession>
<dbReference type="AlphaFoldDB" id="X1EMT3"/>
<sequence>LWSSLCTPVERHMKGIQIWLISENNGVSIGVQSEDHN</sequence>
<proteinExistence type="predicted"/>
<comment type="caution">
    <text evidence="1">The sequence shown here is derived from an EMBL/GenBank/DDBJ whole genome shotgun (WGS) entry which is preliminary data.</text>
</comment>
<feature type="non-terminal residue" evidence="1">
    <location>
        <position position="37"/>
    </location>
</feature>